<protein>
    <submittedName>
        <fullName evidence="2">Uncharacterized protein</fullName>
    </submittedName>
</protein>
<organism evidence="2 3">
    <name type="scientific">Portunus trituberculatus</name>
    <name type="common">Swimming crab</name>
    <name type="synonym">Neptunus trituberculatus</name>
    <dbReference type="NCBI Taxonomy" id="210409"/>
    <lineage>
        <taxon>Eukaryota</taxon>
        <taxon>Metazoa</taxon>
        <taxon>Ecdysozoa</taxon>
        <taxon>Arthropoda</taxon>
        <taxon>Crustacea</taxon>
        <taxon>Multicrustacea</taxon>
        <taxon>Malacostraca</taxon>
        <taxon>Eumalacostraca</taxon>
        <taxon>Eucarida</taxon>
        <taxon>Decapoda</taxon>
        <taxon>Pleocyemata</taxon>
        <taxon>Brachyura</taxon>
        <taxon>Eubrachyura</taxon>
        <taxon>Portunoidea</taxon>
        <taxon>Portunidae</taxon>
        <taxon>Portuninae</taxon>
        <taxon>Portunus</taxon>
    </lineage>
</organism>
<dbReference type="EMBL" id="VSRR010000789">
    <property type="protein sequence ID" value="MPC19649.1"/>
    <property type="molecule type" value="Genomic_DNA"/>
</dbReference>
<dbReference type="AlphaFoldDB" id="A0A5B7DEK5"/>
<evidence type="ECO:0000313" key="2">
    <source>
        <dbReference type="EMBL" id="MPC19649.1"/>
    </source>
</evidence>
<dbReference type="Proteomes" id="UP000324222">
    <property type="component" value="Unassembled WGS sequence"/>
</dbReference>
<evidence type="ECO:0000256" key="1">
    <source>
        <dbReference type="SAM" id="MobiDB-lite"/>
    </source>
</evidence>
<keyword evidence="3" id="KW-1185">Reference proteome</keyword>
<reference evidence="2 3" key="1">
    <citation type="submission" date="2019-05" db="EMBL/GenBank/DDBJ databases">
        <title>Another draft genome of Portunus trituberculatus and its Hox gene families provides insights of decapod evolution.</title>
        <authorList>
            <person name="Jeong J.-H."/>
            <person name="Song I."/>
            <person name="Kim S."/>
            <person name="Choi T."/>
            <person name="Kim D."/>
            <person name="Ryu S."/>
            <person name="Kim W."/>
        </authorList>
    </citation>
    <scope>NUCLEOTIDE SEQUENCE [LARGE SCALE GENOMIC DNA]</scope>
    <source>
        <tissue evidence="2">Muscle</tissue>
    </source>
</reference>
<evidence type="ECO:0000313" key="3">
    <source>
        <dbReference type="Proteomes" id="UP000324222"/>
    </source>
</evidence>
<gene>
    <name evidence="2" type="ORF">E2C01_012573</name>
</gene>
<name>A0A5B7DEK5_PORTR</name>
<feature type="region of interest" description="Disordered" evidence="1">
    <location>
        <begin position="30"/>
        <end position="63"/>
    </location>
</feature>
<accession>A0A5B7DEK5</accession>
<comment type="caution">
    <text evidence="2">The sequence shown here is derived from an EMBL/GenBank/DDBJ whole genome shotgun (WGS) entry which is preliminary data.</text>
</comment>
<sequence>MPPDKHERDTTFHSSIYRRHSIASQATWPFSPLTTLPQDMPGHMALPTPPQQDTDEYFTMNLK</sequence>
<proteinExistence type="predicted"/>